<proteinExistence type="predicted"/>
<reference evidence="2" key="2">
    <citation type="journal article" date="2021" name="Microorganisms">
        <title>Bacterial Dimethylsulfoniopropionate Biosynthesis in the East China Sea.</title>
        <authorList>
            <person name="Liu J."/>
            <person name="Zhang Y."/>
            <person name="Liu J."/>
            <person name="Zhong H."/>
            <person name="Williams B.T."/>
            <person name="Zheng Y."/>
            <person name="Curson A.R.J."/>
            <person name="Sun C."/>
            <person name="Sun H."/>
            <person name="Song D."/>
            <person name="Wagner Mackenzie B."/>
            <person name="Bermejo Martinez A."/>
            <person name="Todd J.D."/>
            <person name="Zhang X.H."/>
        </authorList>
    </citation>
    <scope>NUCLEOTIDE SEQUENCE</scope>
    <source>
        <strain evidence="2">AESS21</strain>
    </source>
</reference>
<evidence type="ECO:0000313" key="2">
    <source>
        <dbReference type="EMBL" id="MBS8261129.1"/>
    </source>
</evidence>
<evidence type="ECO:0000313" key="3">
    <source>
        <dbReference type="Proteomes" id="UP000705379"/>
    </source>
</evidence>
<feature type="region of interest" description="Disordered" evidence="1">
    <location>
        <begin position="156"/>
        <end position="177"/>
    </location>
</feature>
<gene>
    <name evidence="2" type="ORF">DYI23_12965</name>
</gene>
<accession>A0A944GT57</accession>
<comment type="caution">
    <text evidence="2">The sequence shown here is derived from an EMBL/GenBank/DDBJ whole genome shotgun (WGS) entry which is preliminary data.</text>
</comment>
<organism evidence="2 3">
    <name type="scientific">Roseibium polysiphoniae</name>
    <dbReference type="NCBI Taxonomy" id="2571221"/>
    <lineage>
        <taxon>Bacteria</taxon>
        <taxon>Pseudomonadati</taxon>
        <taxon>Pseudomonadota</taxon>
        <taxon>Alphaproteobacteria</taxon>
        <taxon>Hyphomicrobiales</taxon>
        <taxon>Stappiaceae</taxon>
        <taxon>Roseibium</taxon>
    </lineage>
</organism>
<reference evidence="2" key="1">
    <citation type="submission" date="2018-08" db="EMBL/GenBank/DDBJ databases">
        <authorList>
            <person name="Jin W."/>
            <person name="Wang H."/>
            <person name="Yang Y."/>
            <person name="Li M."/>
            <person name="Liu J."/>
        </authorList>
    </citation>
    <scope>NUCLEOTIDE SEQUENCE</scope>
    <source>
        <strain evidence="2">AESS21</strain>
    </source>
</reference>
<sequence>MKLPRIMSKPITPLIRWFGMALLAAAMTAGISGPSVRAENLDISLMRSLGETYYVPAYSRIQTFSDRSVLLAATLTIHNVDPQTDIVIEKVSYHDETGAEVRVLTTEAITLAPFGSHDFLVQINDQTGGRGANFIATWQSERPALSPIVEAVMTGGAGTPSPSFTSRGRVIERQSAD</sequence>
<dbReference type="EMBL" id="QTKU01000003">
    <property type="protein sequence ID" value="MBS8261129.1"/>
    <property type="molecule type" value="Genomic_DNA"/>
</dbReference>
<name>A0A944GT57_9HYPH</name>
<dbReference type="Pfam" id="PF11322">
    <property type="entry name" value="DUF3124"/>
    <property type="match status" value="1"/>
</dbReference>
<dbReference type="InterPro" id="IPR021471">
    <property type="entry name" value="DUF3124"/>
</dbReference>
<dbReference type="AlphaFoldDB" id="A0A944GT57"/>
<evidence type="ECO:0000256" key="1">
    <source>
        <dbReference type="SAM" id="MobiDB-lite"/>
    </source>
</evidence>
<protein>
    <submittedName>
        <fullName evidence="2">DUF3124 domain-containing protein</fullName>
    </submittedName>
</protein>
<dbReference type="Proteomes" id="UP000705379">
    <property type="component" value="Unassembled WGS sequence"/>
</dbReference>
<dbReference type="RefSeq" id="WP_213216578.1">
    <property type="nucleotide sequence ID" value="NZ_QTKU01000003.1"/>
</dbReference>